<comment type="caution">
    <text evidence="2">The sequence shown here is derived from an EMBL/GenBank/DDBJ whole genome shotgun (WGS) entry which is preliminary data.</text>
</comment>
<dbReference type="AlphaFoldDB" id="A0AA37KHB5"/>
<proteinExistence type="predicted"/>
<accession>A0AA37KHB5</accession>
<name>A0AA37KHB5_9BACT</name>
<feature type="signal peptide" evidence="1">
    <location>
        <begin position="1"/>
        <end position="30"/>
    </location>
</feature>
<organism evidence="2 3">
    <name type="scientific">Phocaeicola dorei</name>
    <dbReference type="NCBI Taxonomy" id="357276"/>
    <lineage>
        <taxon>Bacteria</taxon>
        <taxon>Pseudomonadati</taxon>
        <taxon>Bacteroidota</taxon>
        <taxon>Bacteroidia</taxon>
        <taxon>Bacteroidales</taxon>
        <taxon>Bacteroidaceae</taxon>
        <taxon>Phocaeicola</taxon>
    </lineage>
</organism>
<evidence type="ECO:0000313" key="2">
    <source>
        <dbReference type="EMBL" id="GKH81802.1"/>
    </source>
</evidence>
<protein>
    <submittedName>
        <fullName evidence="2">Uncharacterized protein</fullName>
    </submittedName>
</protein>
<keyword evidence="1" id="KW-0732">Signal</keyword>
<evidence type="ECO:0000313" key="3">
    <source>
        <dbReference type="Proteomes" id="UP001055104"/>
    </source>
</evidence>
<gene>
    <name evidence="2" type="ORF">CE91St7_26860</name>
</gene>
<evidence type="ECO:0000256" key="1">
    <source>
        <dbReference type="SAM" id="SignalP"/>
    </source>
</evidence>
<feature type="chain" id="PRO_5041346344" evidence="1">
    <location>
        <begin position="31"/>
        <end position="427"/>
    </location>
</feature>
<reference evidence="2" key="1">
    <citation type="submission" date="2022-01" db="EMBL/GenBank/DDBJ databases">
        <title>Novel bile acid biosynthetic pathways are enriched in the microbiome of centenarians.</title>
        <authorList>
            <person name="Sato Y."/>
            <person name="Atarashi K."/>
            <person name="Plichta R.D."/>
            <person name="Arai Y."/>
            <person name="Sasajima S."/>
            <person name="Kearney M.S."/>
            <person name="Suda W."/>
            <person name="Takeshita K."/>
            <person name="Sasaki T."/>
            <person name="Okamoto S."/>
            <person name="Skelly N.A."/>
            <person name="Okamura Y."/>
            <person name="Vlamakis H."/>
            <person name="Li Y."/>
            <person name="Tanoue T."/>
            <person name="Takei H."/>
            <person name="Nittono H."/>
            <person name="Narushima S."/>
            <person name="Irie J."/>
            <person name="Itoh H."/>
            <person name="Moriya K."/>
            <person name="Sugiura Y."/>
            <person name="Suematsu M."/>
            <person name="Moritoki N."/>
            <person name="Shibata S."/>
            <person name="Littman R.D."/>
            <person name="Fischbach A.M."/>
            <person name="Uwamino Y."/>
            <person name="Inoue T."/>
            <person name="Honda A."/>
            <person name="Hattori M."/>
            <person name="Murai T."/>
            <person name="Xavier J.R."/>
            <person name="Hirose N."/>
            <person name="Honda K."/>
        </authorList>
    </citation>
    <scope>NUCLEOTIDE SEQUENCE</scope>
    <source>
        <strain evidence="2">CE91-St7</strain>
    </source>
</reference>
<sequence length="427" mass="49059">MNLYILTLKAMKKFLTILIGATSCSLCTYAQNGYIVTTTSQQTSISVESLEKQFINDHFKHYNLCDWTPGMKFMVIPERKDIIIPPFKSTETNKEVDTGDLKHKIFEYLGSEITERGFVHFNFECEGQQYYHELKNTTLEQYCLKPKAGIPTLAYLGDVDIAKELLERQTLYMRTNKVRIDDPNSTSGYKEVPIGMNEEVTVTAVRVGSRAYPVKIVFQDKKGNTYYQPVAISKTNCGMADSDFIMENKNKYFPNSFSFSDANTKKSKNLMSKYGKKPVYLKAETECLDETDTPVRLPRYTQFTIKNIISQNNSPYIFLELEDIDGKNYKIKATFTHTSVVDVILQSDNYFTVLFGIGNLRAKYPNITEEVWNMISRGKVQKGMTTDECRLALGNPIRIHIVTGSHETWSYERKTLDFTNKKLDRIN</sequence>
<dbReference type="Proteomes" id="UP001055104">
    <property type="component" value="Unassembled WGS sequence"/>
</dbReference>
<dbReference type="EMBL" id="BQOB01000001">
    <property type="protein sequence ID" value="GKH81802.1"/>
    <property type="molecule type" value="Genomic_DNA"/>
</dbReference>